<reference evidence="3" key="1">
    <citation type="submission" date="2021-02" db="EMBL/GenBank/DDBJ databases">
        <authorList>
            <person name="Dougan E. K."/>
            <person name="Rhodes N."/>
            <person name="Thang M."/>
            <person name="Chan C."/>
        </authorList>
    </citation>
    <scope>NUCLEOTIDE SEQUENCE</scope>
</reference>
<evidence type="ECO:0000256" key="2">
    <source>
        <dbReference type="ARBA" id="ARBA00022737"/>
    </source>
</evidence>
<evidence type="ECO:0000313" key="3">
    <source>
        <dbReference type="EMBL" id="CAE8718775.1"/>
    </source>
</evidence>
<proteinExistence type="predicted"/>
<comment type="caution">
    <text evidence="3">The sequence shown here is derived from an EMBL/GenBank/DDBJ whole genome shotgun (WGS) entry which is preliminary data.</text>
</comment>
<dbReference type="EMBL" id="CAJNNW010033416">
    <property type="protein sequence ID" value="CAE8718775.1"/>
    <property type="molecule type" value="Genomic_DNA"/>
</dbReference>
<evidence type="ECO:0000313" key="4">
    <source>
        <dbReference type="Proteomes" id="UP000626109"/>
    </source>
</evidence>
<dbReference type="PANTHER" id="PTHR46344">
    <property type="entry name" value="OS02G0202900 PROTEIN"/>
    <property type="match status" value="1"/>
</dbReference>
<name>A0A813L3R3_POLGL</name>
<feature type="non-terminal residue" evidence="3">
    <location>
        <position position="96"/>
    </location>
</feature>
<dbReference type="PANTHER" id="PTHR46344:SF27">
    <property type="entry name" value="KELCH REPEAT SUPERFAMILY PROTEIN"/>
    <property type="match status" value="1"/>
</dbReference>
<gene>
    <name evidence="3" type="ORF">PGLA2088_LOCUS40263</name>
</gene>
<protein>
    <submittedName>
        <fullName evidence="3">Uncharacterized protein</fullName>
    </submittedName>
</protein>
<dbReference type="InterPro" id="IPR006652">
    <property type="entry name" value="Kelch_1"/>
</dbReference>
<dbReference type="Gene3D" id="2.120.10.80">
    <property type="entry name" value="Kelch-type beta propeller"/>
    <property type="match status" value="1"/>
</dbReference>
<keyword evidence="1" id="KW-0880">Kelch repeat</keyword>
<sequence length="96" mass="10552">SLFVCGGWGEDRQVRRSVERLNLEANCWELTADMSVGRYGAATAAAAGCLYILGGCDDDDEHLRSAEMLDVRLQKWTPLPEMADRRWGSAAATIFG</sequence>
<organism evidence="3 4">
    <name type="scientific">Polarella glacialis</name>
    <name type="common">Dinoflagellate</name>
    <dbReference type="NCBI Taxonomy" id="89957"/>
    <lineage>
        <taxon>Eukaryota</taxon>
        <taxon>Sar</taxon>
        <taxon>Alveolata</taxon>
        <taxon>Dinophyceae</taxon>
        <taxon>Suessiales</taxon>
        <taxon>Suessiaceae</taxon>
        <taxon>Polarella</taxon>
    </lineage>
</organism>
<dbReference type="SUPFAM" id="SSF117281">
    <property type="entry name" value="Kelch motif"/>
    <property type="match status" value="1"/>
</dbReference>
<evidence type="ECO:0000256" key="1">
    <source>
        <dbReference type="ARBA" id="ARBA00022441"/>
    </source>
</evidence>
<dbReference type="InterPro" id="IPR015915">
    <property type="entry name" value="Kelch-typ_b-propeller"/>
</dbReference>
<dbReference type="Pfam" id="PF01344">
    <property type="entry name" value="Kelch_1"/>
    <property type="match status" value="2"/>
</dbReference>
<dbReference type="SMART" id="SM00612">
    <property type="entry name" value="Kelch"/>
    <property type="match status" value="2"/>
</dbReference>
<keyword evidence="2" id="KW-0677">Repeat</keyword>
<accession>A0A813L3R3</accession>
<dbReference type="AlphaFoldDB" id="A0A813L3R3"/>
<dbReference type="Proteomes" id="UP000626109">
    <property type="component" value="Unassembled WGS sequence"/>
</dbReference>